<reference evidence="12" key="1">
    <citation type="submission" date="2021-01" db="UniProtKB">
        <authorList>
            <consortium name="EnsemblMetazoa"/>
        </authorList>
    </citation>
    <scope>IDENTIFICATION</scope>
    <source>
        <strain evidence="12">DH4</strain>
    </source>
</reference>
<dbReference type="InterPro" id="IPR036909">
    <property type="entry name" value="Cyt_c-like_dom_sf"/>
</dbReference>
<gene>
    <name evidence="14" type="primary">LOC113219091</name>
</gene>
<accession>A0A8B8H683</accession>
<feature type="binding site" description="covalent" evidence="10">
    <location>
        <position position="106"/>
    </location>
    <ligand>
        <name>heme c</name>
        <dbReference type="ChEBI" id="CHEBI:61717"/>
    </ligand>
</feature>
<feature type="binding site" description="covalent" evidence="10">
    <location>
        <position position="226"/>
    </location>
    <ligand>
        <name>heme c</name>
        <dbReference type="ChEBI" id="CHEBI:61717"/>
    </ligand>
</feature>
<keyword evidence="13" id="KW-1185">Reference proteome</keyword>
<accession>A0A7M7MQK1</accession>
<comment type="cofactor">
    <cofactor evidence="10">
        <name>heme c</name>
        <dbReference type="ChEBI" id="CHEBI:61717"/>
    </cofactor>
    <text evidence="10">Binds 1 heme c group covalently per subunit.</text>
</comment>
<evidence type="ECO:0000256" key="9">
    <source>
        <dbReference type="ARBA" id="ARBA00023136"/>
    </source>
</evidence>
<dbReference type="KEGG" id="ame:113219091"/>
<evidence type="ECO:0000313" key="13">
    <source>
        <dbReference type="Proteomes" id="UP000005203"/>
    </source>
</evidence>
<keyword evidence="4 10" id="KW-0349">Heme</keyword>
<evidence type="ECO:0000256" key="6">
    <source>
        <dbReference type="ARBA" id="ARBA00022723"/>
    </source>
</evidence>
<evidence type="ECO:0000313" key="14">
    <source>
        <dbReference type="RefSeq" id="XP_026299516.1"/>
    </source>
</evidence>
<protein>
    <submittedName>
        <fullName evidence="14">Cytochrome c1 2, heme protein, mitochondrial-like</fullName>
    </submittedName>
</protein>
<dbReference type="SUPFAM" id="SSF46626">
    <property type="entry name" value="Cytochrome c"/>
    <property type="match status" value="1"/>
</dbReference>
<dbReference type="GO" id="GO:0006122">
    <property type="term" value="P:mitochondrial electron transport, ubiquinol to cytochrome c"/>
    <property type="evidence" value="ECO:0007669"/>
    <property type="project" value="TreeGrafter"/>
</dbReference>
<keyword evidence="9 11" id="KW-0472">Membrane</keyword>
<evidence type="ECO:0000256" key="4">
    <source>
        <dbReference type="ARBA" id="ARBA00022617"/>
    </source>
</evidence>
<evidence type="ECO:0000256" key="11">
    <source>
        <dbReference type="SAM" id="Phobius"/>
    </source>
</evidence>
<organism evidence="12">
    <name type="scientific">Apis mellifera</name>
    <name type="common">Honeybee</name>
    <dbReference type="NCBI Taxonomy" id="7460"/>
    <lineage>
        <taxon>Eukaryota</taxon>
        <taxon>Metazoa</taxon>
        <taxon>Ecdysozoa</taxon>
        <taxon>Arthropoda</taxon>
        <taxon>Hexapoda</taxon>
        <taxon>Insecta</taxon>
        <taxon>Pterygota</taxon>
        <taxon>Neoptera</taxon>
        <taxon>Endopterygota</taxon>
        <taxon>Hymenoptera</taxon>
        <taxon>Apocrita</taxon>
        <taxon>Aculeata</taxon>
        <taxon>Apoidea</taxon>
        <taxon>Anthophila</taxon>
        <taxon>Apidae</taxon>
        <taxon>Apis</taxon>
    </lineage>
</organism>
<evidence type="ECO:0000256" key="10">
    <source>
        <dbReference type="PIRSR" id="PIRSR602326-1"/>
    </source>
</evidence>
<keyword evidence="7 11" id="KW-1133">Transmembrane helix</keyword>
<dbReference type="GO" id="GO:0005739">
    <property type="term" value="C:mitochondrion"/>
    <property type="evidence" value="ECO:0007669"/>
    <property type="project" value="GOC"/>
</dbReference>
<evidence type="ECO:0000256" key="2">
    <source>
        <dbReference type="ARBA" id="ARBA00004370"/>
    </source>
</evidence>
<reference evidence="14" key="2">
    <citation type="submission" date="2025-04" db="UniProtKB">
        <authorList>
            <consortium name="RefSeq"/>
        </authorList>
    </citation>
    <scope>IDENTIFICATION</scope>
    <source>
        <strain evidence="14">DH4</strain>
        <tissue evidence="14">Whole body</tissue>
    </source>
</reference>
<comment type="similarity">
    <text evidence="3">Belongs to the cytochrome c family.</text>
</comment>
<proteinExistence type="inferred from homology"/>
<dbReference type="Proteomes" id="UP000005203">
    <property type="component" value="Linkage group LG11"/>
</dbReference>
<dbReference type="GO" id="GO:0016020">
    <property type="term" value="C:membrane"/>
    <property type="evidence" value="ECO:0007669"/>
    <property type="project" value="UniProtKB-SubCell"/>
</dbReference>
<name>A0A7M7MQK1_APIME</name>
<keyword evidence="5 11" id="KW-0812">Transmembrane</keyword>
<dbReference type="GeneID" id="113219091"/>
<dbReference type="GO" id="GO:0020037">
    <property type="term" value="F:heme binding"/>
    <property type="evidence" value="ECO:0007669"/>
    <property type="project" value="InterPro"/>
</dbReference>
<comment type="subcellular location">
    <subcellularLocation>
        <location evidence="2">Membrane</location>
    </subcellularLocation>
</comment>
<dbReference type="PANTHER" id="PTHR10266:SF3">
    <property type="entry name" value="CYTOCHROME C1, HEME PROTEIN, MITOCHONDRIAL"/>
    <property type="match status" value="1"/>
</dbReference>
<dbReference type="EnsemblMetazoa" id="XM_026443731">
    <property type="protein sequence ID" value="XP_026299516"/>
    <property type="gene ID" value="LOC113219091"/>
</dbReference>
<evidence type="ECO:0000256" key="3">
    <source>
        <dbReference type="ARBA" id="ARBA00006488"/>
    </source>
</evidence>
<keyword evidence="8 10" id="KW-0408">Iron</keyword>
<dbReference type="PRINTS" id="PR00603">
    <property type="entry name" value="CYTOCHROMEC1"/>
</dbReference>
<dbReference type="PANTHER" id="PTHR10266">
    <property type="entry name" value="CYTOCHROME C1"/>
    <property type="match status" value="1"/>
</dbReference>
<feature type="transmembrane region" description="Helical" evidence="11">
    <location>
        <begin position="39"/>
        <end position="58"/>
    </location>
</feature>
<evidence type="ECO:0000256" key="7">
    <source>
        <dbReference type="ARBA" id="ARBA00022989"/>
    </source>
</evidence>
<dbReference type="GO" id="GO:0046872">
    <property type="term" value="F:metal ion binding"/>
    <property type="evidence" value="ECO:0007669"/>
    <property type="project" value="UniProtKB-KW"/>
</dbReference>
<dbReference type="AlphaFoldDB" id="A0A7M7MQK1"/>
<feature type="binding site" description="covalent" evidence="10">
    <location>
        <position position="103"/>
    </location>
    <ligand>
        <name>heme c</name>
        <dbReference type="ChEBI" id="CHEBI:61717"/>
    </ligand>
</feature>
<feature type="binding site" description="covalent" evidence="10">
    <location>
        <position position="107"/>
    </location>
    <ligand>
        <name>heme c</name>
        <dbReference type="ChEBI" id="CHEBI:61717"/>
    </ligand>
</feature>
<dbReference type="RefSeq" id="XP_026299516.1">
    <property type="nucleotide sequence ID" value="XM_026443731.1"/>
</dbReference>
<dbReference type="Gene3D" id="1.10.760.10">
    <property type="entry name" value="Cytochrome c-like domain"/>
    <property type="match status" value="1"/>
</dbReference>
<evidence type="ECO:0000256" key="8">
    <source>
        <dbReference type="ARBA" id="ARBA00023004"/>
    </source>
</evidence>
<evidence type="ECO:0000256" key="5">
    <source>
        <dbReference type="ARBA" id="ARBA00022692"/>
    </source>
</evidence>
<sequence length="371" mass="42010">MAIIGRINRTLWAKFRDRCIGGERRSPRIRPDTKGMKRLFGLMAGAIGSCCGAILYFLNQSSPVDALDLEIRVPRYPWSFNGVFKAFDHAALRRGWQVYRTVCRTCHSLQYIRFLDLINVTHSLEEVKQIASEFEVEDGPDDEGNYFTRPGKLSDYIPSPYPNEEAAKAANFGAYPPDLTYMILAQRDGVDYVFSLLTGWMDPPAGVESEENQYFNAYFPGGRTTMPQVNENENTIRFFLFFFYDLPFPPLSTDVDGGSGRLRRRHAGDRIANGQGRGRISNVDGILGTRHAKDHDVEVHRDLSDPDGEHFLHIQTDLVPREKPPHSLRAEFRDAGTAVPGSCIFGRRSSEQEKRCISDSIDNGTKFLFLK</sequence>
<evidence type="ECO:0000256" key="1">
    <source>
        <dbReference type="ARBA" id="ARBA00002555"/>
    </source>
</evidence>
<keyword evidence="6 10" id="KW-0479">Metal-binding</keyword>
<dbReference type="Pfam" id="PF02167">
    <property type="entry name" value="Cytochrom_C1"/>
    <property type="match status" value="1"/>
</dbReference>
<dbReference type="InterPro" id="IPR002326">
    <property type="entry name" value="Cyt_c1"/>
</dbReference>
<evidence type="ECO:0000313" key="12">
    <source>
        <dbReference type="EnsemblMetazoa" id="XP_026299516"/>
    </source>
</evidence>
<dbReference type="GO" id="GO:0009055">
    <property type="term" value="F:electron transfer activity"/>
    <property type="evidence" value="ECO:0007669"/>
    <property type="project" value="InterPro"/>
</dbReference>
<comment type="function">
    <text evidence="1">Electron carrier protein. The oxidized form of the cytochrome c heme group can accept an electron from the heme group of the cytochrome c1 subunit of cytochrome reductase. Cytochrome c then transfers this electron to the cytochrome oxidase complex, the final protein carrier in the mitochondrial electron-transport chain.</text>
</comment>